<proteinExistence type="predicted"/>
<protein>
    <submittedName>
        <fullName evidence="1">Uncharacterized protein</fullName>
    </submittedName>
</protein>
<accession>A0A2V2N9D0</accession>
<dbReference type="EMBL" id="QGMY01000007">
    <property type="protein sequence ID" value="PWR72191.1"/>
    <property type="molecule type" value="Genomic_DNA"/>
</dbReference>
<gene>
    <name evidence="1" type="ORF">DK846_09410</name>
</gene>
<dbReference type="AlphaFoldDB" id="A0A2V2N9D0"/>
<organism evidence="1 2">
    <name type="scientific">Methanospirillum lacunae</name>
    <dbReference type="NCBI Taxonomy" id="668570"/>
    <lineage>
        <taxon>Archaea</taxon>
        <taxon>Methanobacteriati</taxon>
        <taxon>Methanobacteriota</taxon>
        <taxon>Stenosarchaea group</taxon>
        <taxon>Methanomicrobia</taxon>
        <taxon>Methanomicrobiales</taxon>
        <taxon>Methanospirillaceae</taxon>
        <taxon>Methanospirillum</taxon>
    </lineage>
</organism>
<reference evidence="1 2" key="1">
    <citation type="submission" date="2018-05" db="EMBL/GenBank/DDBJ databases">
        <title>Draft genome of Methanospirillum lacunae Ki8-1.</title>
        <authorList>
            <person name="Dueholm M.S."/>
            <person name="Nielsen P.H."/>
            <person name="Bakmann L.F."/>
            <person name="Otzen D.E."/>
        </authorList>
    </citation>
    <scope>NUCLEOTIDE SEQUENCE [LARGE SCALE GENOMIC DNA]</scope>
    <source>
        <strain evidence="1 2">Ki8-1</strain>
    </source>
</reference>
<evidence type="ECO:0000313" key="2">
    <source>
        <dbReference type="Proteomes" id="UP000245657"/>
    </source>
</evidence>
<dbReference type="Proteomes" id="UP000245657">
    <property type="component" value="Unassembled WGS sequence"/>
</dbReference>
<sequence length="76" mass="8457">MPGITLEKLALDPSVLPDNVTTMEDGKTFETVCRNASPVLSQAEHSYSLSIRFFSYPISGTWGMCHLPSKTSKHWL</sequence>
<name>A0A2V2N9D0_9EURY</name>
<comment type="caution">
    <text evidence="1">The sequence shown here is derived from an EMBL/GenBank/DDBJ whole genome shotgun (WGS) entry which is preliminary data.</text>
</comment>
<keyword evidence="2" id="KW-1185">Reference proteome</keyword>
<evidence type="ECO:0000313" key="1">
    <source>
        <dbReference type="EMBL" id="PWR72191.1"/>
    </source>
</evidence>